<dbReference type="InterPro" id="IPR011009">
    <property type="entry name" value="Kinase-like_dom_sf"/>
</dbReference>
<evidence type="ECO:0000256" key="3">
    <source>
        <dbReference type="ARBA" id="ARBA00022679"/>
    </source>
</evidence>
<evidence type="ECO:0000259" key="8">
    <source>
        <dbReference type="PROSITE" id="PS50011"/>
    </source>
</evidence>
<keyword evidence="7" id="KW-1133">Transmembrane helix</keyword>
<dbReference type="InterPro" id="IPR050205">
    <property type="entry name" value="CDPK_Ser/Thr_kinases"/>
</dbReference>
<organism evidence="9 10">
    <name type="scientific">Vitis vinifera</name>
    <name type="common">Grape</name>
    <dbReference type="NCBI Taxonomy" id="29760"/>
    <lineage>
        <taxon>Eukaryota</taxon>
        <taxon>Viridiplantae</taxon>
        <taxon>Streptophyta</taxon>
        <taxon>Embryophyta</taxon>
        <taxon>Tracheophyta</taxon>
        <taxon>Spermatophyta</taxon>
        <taxon>Magnoliopsida</taxon>
        <taxon>eudicotyledons</taxon>
        <taxon>Gunneridae</taxon>
        <taxon>Pentapetalae</taxon>
        <taxon>rosids</taxon>
        <taxon>Vitales</taxon>
        <taxon>Vitaceae</taxon>
        <taxon>Viteae</taxon>
        <taxon>Vitis</taxon>
    </lineage>
</organism>
<dbReference type="GO" id="GO:0004674">
    <property type="term" value="F:protein serine/threonine kinase activity"/>
    <property type="evidence" value="ECO:0007669"/>
    <property type="project" value="UniProtKB-KW"/>
</dbReference>
<keyword evidence="7" id="KW-0472">Membrane</keyword>
<keyword evidence="7" id="KW-0812">Transmembrane</keyword>
<keyword evidence="2" id="KW-0723">Serine/threonine-protein kinase</keyword>
<name>A0A438G497_VITVI</name>
<protein>
    <submittedName>
        <fullName evidence="9">Calcium-dependent protein kinase 30</fullName>
    </submittedName>
</protein>
<proteinExistence type="inferred from homology"/>
<dbReference type="SMART" id="SM00220">
    <property type="entry name" value="S_TKc"/>
    <property type="match status" value="1"/>
</dbReference>
<dbReference type="Proteomes" id="UP000288805">
    <property type="component" value="Unassembled WGS sequence"/>
</dbReference>
<evidence type="ECO:0000313" key="9">
    <source>
        <dbReference type="EMBL" id="RVW67021.1"/>
    </source>
</evidence>
<dbReference type="Gene3D" id="1.10.510.10">
    <property type="entry name" value="Transferase(Phosphotransferase) domain 1"/>
    <property type="match status" value="1"/>
</dbReference>
<evidence type="ECO:0000256" key="4">
    <source>
        <dbReference type="ARBA" id="ARBA00022741"/>
    </source>
</evidence>
<comment type="similarity">
    <text evidence="1">Belongs to the protein kinase superfamily. CAMK Ser/Thr protein kinase family. CaMK subfamily.</text>
</comment>
<evidence type="ECO:0000256" key="2">
    <source>
        <dbReference type="ARBA" id="ARBA00022527"/>
    </source>
</evidence>
<keyword evidence="5 9" id="KW-0418">Kinase</keyword>
<keyword evidence="4" id="KW-0547">Nucleotide-binding</keyword>
<sequence>MWRFSFQDPCKSDFEAIKMWRFWAISVFRPGVRFSEIVGSSYYMAPEVLKRNYRPEVDIWSAGVILYIFLCGVPPFWAGTLWFLNCEDGTGCCFDNFKGVIDFKREPWPQISDNAKSLVRQMLEQDPRKQLTAQQVMLSVFVKKIYFGVNVVKIKWPTKETSLWVGRRGSFMVMVVAKGSIDVEIRHLTVKSKKFWQK</sequence>
<keyword evidence="6" id="KW-0067">ATP-binding</keyword>
<keyword evidence="3" id="KW-0808">Transferase</keyword>
<dbReference type="GO" id="GO:0005524">
    <property type="term" value="F:ATP binding"/>
    <property type="evidence" value="ECO:0007669"/>
    <property type="project" value="UniProtKB-KW"/>
</dbReference>
<dbReference type="Pfam" id="PF00069">
    <property type="entry name" value="Pkinase"/>
    <property type="match status" value="1"/>
</dbReference>
<dbReference type="AlphaFoldDB" id="A0A438G497"/>
<evidence type="ECO:0000256" key="7">
    <source>
        <dbReference type="SAM" id="Phobius"/>
    </source>
</evidence>
<dbReference type="InterPro" id="IPR000719">
    <property type="entry name" value="Prot_kinase_dom"/>
</dbReference>
<dbReference type="SUPFAM" id="SSF56112">
    <property type="entry name" value="Protein kinase-like (PK-like)"/>
    <property type="match status" value="1"/>
</dbReference>
<evidence type="ECO:0000256" key="5">
    <source>
        <dbReference type="ARBA" id="ARBA00022777"/>
    </source>
</evidence>
<feature type="domain" description="Protein kinase" evidence="8">
    <location>
        <begin position="1"/>
        <end position="142"/>
    </location>
</feature>
<feature type="transmembrane region" description="Helical" evidence="7">
    <location>
        <begin position="59"/>
        <end position="84"/>
    </location>
</feature>
<dbReference type="PANTHER" id="PTHR24349">
    <property type="entry name" value="SERINE/THREONINE-PROTEIN KINASE"/>
    <property type="match status" value="1"/>
</dbReference>
<comment type="caution">
    <text evidence="9">The sequence shown here is derived from an EMBL/GenBank/DDBJ whole genome shotgun (WGS) entry which is preliminary data.</text>
</comment>
<accession>A0A438G497</accession>
<evidence type="ECO:0000256" key="1">
    <source>
        <dbReference type="ARBA" id="ARBA00005354"/>
    </source>
</evidence>
<evidence type="ECO:0000256" key="6">
    <source>
        <dbReference type="ARBA" id="ARBA00022840"/>
    </source>
</evidence>
<evidence type="ECO:0000313" key="10">
    <source>
        <dbReference type="Proteomes" id="UP000288805"/>
    </source>
</evidence>
<reference evidence="9 10" key="1">
    <citation type="journal article" date="2018" name="PLoS Genet.">
        <title>Population sequencing reveals clonal diversity and ancestral inbreeding in the grapevine cultivar Chardonnay.</title>
        <authorList>
            <person name="Roach M.J."/>
            <person name="Johnson D.L."/>
            <person name="Bohlmann J."/>
            <person name="van Vuuren H.J."/>
            <person name="Jones S.J."/>
            <person name="Pretorius I.S."/>
            <person name="Schmidt S.A."/>
            <person name="Borneman A.R."/>
        </authorList>
    </citation>
    <scope>NUCLEOTIDE SEQUENCE [LARGE SCALE GENOMIC DNA]</scope>
    <source>
        <strain evidence="10">cv. Chardonnay</strain>
        <tissue evidence="9">Leaf</tissue>
    </source>
</reference>
<dbReference type="PROSITE" id="PS50011">
    <property type="entry name" value="PROTEIN_KINASE_DOM"/>
    <property type="match status" value="1"/>
</dbReference>
<dbReference type="EMBL" id="QGNW01000608">
    <property type="protein sequence ID" value="RVW67021.1"/>
    <property type="molecule type" value="Genomic_DNA"/>
</dbReference>
<gene>
    <name evidence="9" type="primary">CPK30_1</name>
    <name evidence="9" type="ORF">CK203_066111</name>
</gene>